<dbReference type="AlphaFoldDB" id="A0A7W2LKM9"/>
<accession>A0A7W2LKM9</accession>
<evidence type="ECO:0000313" key="5">
    <source>
        <dbReference type="Proteomes" id="UP000590738"/>
    </source>
</evidence>
<dbReference type="InterPro" id="IPR050109">
    <property type="entry name" value="HTH-type_TetR-like_transc_reg"/>
</dbReference>
<dbReference type="SUPFAM" id="SSF46689">
    <property type="entry name" value="Homeodomain-like"/>
    <property type="match status" value="1"/>
</dbReference>
<reference evidence="4 5" key="1">
    <citation type="submission" date="2020-07" db="EMBL/GenBank/DDBJ databases">
        <title>Diversity of carbapenemase encoding genes among Pseudomonas putida group clinical isolates in a tertiary Brazilian hospital.</title>
        <authorList>
            <person name="Alberto-Lei F."/>
            <person name="Nodari C.S."/>
            <person name="Streling A.P."/>
            <person name="Paulino J.T."/>
            <person name="Bessa-Neto F.O."/>
            <person name="Cayo R."/>
            <person name="Gales A.C."/>
        </authorList>
    </citation>
    <scope>NUCLEOTIDE SEQUENCE [LARGE SCALE GENOMIC DNA]</scope>
    <source>
        <strain evidence="4 5">12273</strain>
    </source>
</reference>
<name>A0A7W2LKM9_9PSED</name>
<dbReference type="Proteomes" id="UP000590738">
    <property type="component" value="Unassembled WGS sequence"/>
</dbReference>
<gene>
    <name evidence="4" type="ORF">H4B97_09230</name>
</gene>
<dbReference type="RefSeq" id="WP_064314241.1">
    <property type="nucleotide sequence ID" value="NZ_BQHP01000004.1"/>
</dbReference>
<dbReference type="Gene3D" id="1.10.357.10">
    <property type="entry name" value="Tetracycline Repressor, domain 2"/>
    <property type="match status" value="1"/>
</dbReference>
<feature type="domain" description="HTH tetR-type" evidence="3">
    <location>
        <begin position="16"/>
        <end position="76"/>
    </location>
</feature>
<sequence length="214" mass="23274">MSIAPGAKQPKQDRSRASLERLMSASRELLRDGTFEQLTIVAISKRSGVSVGSIYARFQGKDDLFLAVMTNVLAEVDAEWAALISAVRSQNLPLEKRVPTLVDTLAEHLKAHSSLLRPLMSRADDKQVASCGKASSMKAAHSFQSLLLECCADIRHPNPVHAVAACYSITYAALARFLGLGSAIEASGEGDWEQLKKDLGTMCLGFLRIEMEQI</sequence>
<feature type="DNA-binding region" description="H-T-H motif" evidence="2">
    <location>
        <begin position="39"/>
        <end position="58"/>
    </location>
</feature>
<dbReference type="InterPro" id="IPR009057">
    <property type="entry name" value="Homeodomain-like_sf"/>
</dbReference>
<evidence type="ECO:0000256" key="1">
    <source>
        <dbReference type="ARBA" id="ARBA00023125"/>
    </source>
</evidence>
<dbReference type="InterPro" id="IPR001647">
    <property type="entry name" value="HTH_TetR"/>
</dbReference>
<evidence type="ECO:0000256" key="2">
    <source>
        <dbReference type="PROSITE-ProRule" id="PRU00335"/>
    </source>
</evidence>
<organism evidence="4 5">
    <name type="scientific">Pseudomonas juntendi</name>
    <dbReference type="NCBI Taxonomy" id="2666183"/>
    <lineage>
        <taxon>Bacteria</taxon>
        <taxon>Pseudomonadati</taxon>
        <taxon>Pseudomonadota</taxon>
        <taxon>Gammaproteobacteria</taxon>
        <taxon>Pseudomonadales</taxon>
        <taxon>Pseudomonadaceae</taxon>
        <taxon>Pseudomonas</taxon>
    </lineage>
</organism>
<evidence type="ECO:0000313" key="4">
    <source>
        <dbReference type="EMBL" id="MBA6142651.1"/>
    </source>
</evidence>
<evidence type="ECO:0000259" key="3">
    <source>
        <dbReference type="PROSITE" id="PS50977"/>
    </source>
</evidence>
<proteinExistence type="predicted"/>
<dbReference type="PANTHER" id="PTHR30055:SF226">
    <property type="entry name" value="HTH-TYPE TRANSCRIPTIONAL REGULATOR PKSA"/>
    <property type="match status" value="1"/>
</dbReference>
<dbReference type="GO" id="GO:0000976">
    <property type="term" value="F:transcription cis-regulatory region binding"/>
    <property type="evidence" value="ECO:0007669"/>
    <property type="project" value="TreeGrafter"/>
</dbReference>
<dbReference type="GO" id="GO:0003700">
    <property type="term" value="F:DNA-binding transcription factor activity"/>
    <property type="evidence" value="ECO:0007669"/>
    <property type="project" value="TreeGrafter"/>
</dbReference>
<comment type="caution">
    <text evidence="4">The sequence shown here is derived from an EMBL/GenBank/DDBJ whole genome shotgun (WGS) entry which is preliminary data.</text>
</comment>
<dbReference type="PANTHER" id="PTHR30055">
    <property type="entry name" value="HTH-TYPE TRANSCRIPTIONAL REGULATOR RUTR"/>
    <property type="match status" value="1"/>
</dbReference>
<keyword evidence="1 2" id="KW-0238">DNA-binding</keyword>
<dbReference type="PROSITE" id="PS50977">
    <property type="entry name" value="HTH_TETR_2"/>
    <property type="match status" value="1"/>
</dbReference>
<dbReference type="EMBL" id="JACGCZ010000012">
    <property type="protein sequence ID" value="MBA6142651.1"/>
    <property type="molecule type" value="Genomic_DNA"/>
</dbReference>
<protein>
    <submittedName>
        <fullName evidence="4">TetR/AcrR family transcriptional regulator</fullName>
    </submittedName>
</protein>
<dbReference type="Pfam" id="PF00440">
    <property type="entry name" value="TetR_N"/>
    <property type="match status" value="1"/>
</dbReference>